<feature type="region of interest" description="Disordered" evidence="1">
    <location>
        <begin position="141"/>
        <end position="211"/>
    </location>
</feature>
<feature type="region of interest" description="Disordered" evidence="1">
    <location>
        <begin position="249"/>
        <end position="280"/>
    </location>
</feature>
<dbReference type="OMA" id="QITRWRL"/>
<evidence type="ECO:0000313" key="3">
    <source>
        <dbReference type="Proteomes" id="UP000037923"/>
    </source>
</evidence>
<reference evidence="2 3" key="1">
    <citation type="submission" date="2015-07" db="EMBL/GenBank/DDBJ databases">
        <title>High-quality genome of monoxenous trypanosomatid Leptomonas pyrrhocoris.</title>
        <authorList>
            <person name="Flegontov P."/>
            <person name="Butenko A."/>
            <person name="Firsov S."/>
            <person name="Vlcek C."/>
            <person name="Logacheva M.D."/>
            <person name="Field M."/>
            <person name="Filatov D."/>
            <person name="Flegontova O."/>
            <person name="Gerasimov E."/>
            <person name="Jackson A.P."/>
            <person name="Kelly S."/>
            <person name="Opperdoes F."/>
            <person name="O'Reilly A."/>
            <person name="Votypka J."/>
            <person name="Yurchenko V."/>
            <person name="Lukes J."/>
        </authorList>
    </citation>
    <scope>NUCLEOTIDE SEQUENCE [LARGE SCALE GENOMIC DNA]</scope>
    <source>
        <strain evidence="2">H10</strain>
    </source>
</reference>
<feature type="compositionally biased region" description="Basic and acidic residues" evidence="1">
    <location>
        <begin position="196"/>
        <end position="208"/>
    </location>
</feature>
<organism evidence="2 3">
    <name type="scientific">Leptomonas pyrrhocoris</name>
    <name type="common">Firebug parasite</name>
    <dbReference type="NCBI Taxonomy" id="157538"/>
    <lineage>
        <taxon>Eukaryota</taxon>
        <taxon>Discoba</taxon>
        <taxon>Euglenozoa</taxon>
        <taxon>Kinetoplastea</taxon>
        <taxon>Metakinetoplastina</taxon>
        <taxon>Trypanosomatida</taxon>
        <taxon>Trypanosomatidae</taxon>
        <taxon>Leishmaniinae</taxon>
        <taxon>Leptomonas</taxon>
    </lineage>
</organism>
<accession>A0A0N0VEF8</accession>
<comment type="caution">
    <text evidence="2">The sequence shown here is derived from an EMBL/GenBank/DDBJ whole genome shotgun (WGS) entry which is preliminary data.</text>
</comment>
<proteinExistence type="predicted"/>
<protein>
    <submittedName>
        <fullName evidence="2">Uncharacterized protein</fullName>
    </submittedName>
</protein>
<name>A0A0N0VEF8_LEPPY</name>
<feature type="compositionally biased region" description="Polar residues" evidence="1">
    <location>
        <begin position="260"/>
        <end position="273"/>
    </location>
</feature>
<evidence type="ECO:0000313" key="2">
    <source>
        <dbReference type="EMBL" id="KPA77901.1"/>
    </source>
</evidence>
<dbReference type="VEuPathDB" id="TriTrypDB:LpyrH10_15_0970"/>
<dbReference type="Proteomes" id="UP000037923">
    <property type="component" value="Unassembled WGS sequence"/>
</dbReference>
<dbReference type="RefSeq" id="XP_015656340.1">
    <property type="nucleotide sequence ID" value="XM_015805047.1"/>
</dbReference>
<sequence>MDQNFFAQTMPLFDSRTNYRTQLFSAAARRRHPPLVAIGASCRGPRSAGSAGTASPAAPFAPAYGLLSCRCGCVGKTPTLTGALKTQEVVPRVRKATPKELFREKDAKLSQLMWEEQVARLELRCSEQEKRVDLALSKPSHRLQRSDVPEWSFEGTPSQRERPHRFPTVPKSKAMHSPQASGAPESLTGRRGKRTSPRDLHHKRDEAQTHNTVLVEPLPTQLCVRDSELLRALQRAEARIYELEMEAPSSKSAVADNRSDSGSKCLQKHNSVGVSELSAAPLTRSTADADQLHPESKPAGYTHLCRNLVIM</sequence>
<keyword evidence="3" id="KW-1185">Reference proteome</keyword>
<dbReference type="GeneID" id="26906973"/>
<dbReference type="AlphaFoldDB" id="A0A0N0VEF8"/>
<evidence type="ECO:0000256" key="1">
    <source>
        <dbReference type="SAM" id="MobiDB-lite"/>
    </source>
</evidence>
<dbReference type="OrthoDB" id="261212at2759"/>
<dbReference type="EMBL" id="LGTL01000015">
    <property type="protein sequence ID" value="KPA77901.1"/>
    <property type="molecule type" value="Genomic_DNA"/>
</dbReference>
<gene>
    <name evidence="2" type="ORF">ABB37_06687</name>
</gene>